<protein>
    <submittedName>
        <fullName evidence="1">DNA alkylation repair protein</fullName>
    </submittedName>
</protein>
<gene>
    <name evidence="1" type="ORF">Rhe02_80490</name>
</gene>
<accession>A0A8J3QHY6</accession>
<comment type="caution">
    <text evidence="1">The sequence shown here is derived from an EMBL/GenBank/DDBJ whole genome shotgun (WGS) entry which is preliminary data.</text>
</comment>
<reference evidence="1" key="1">
    <citation type="submission" date="2021-01" db="EMBL/GenBank/DDBJ databases">
        <title>Whole genome shotgun sequence of Rhizocola hellebori NBRC 109834.</title>
        <authorList>
            <person name="Komaki H."/>
            <person name="Tamura T."/>
        </authorList>
    </citation>
    <scope>NUCLEOTIDE SEQUENCE</scope>
    <source>
        <strain evidence="1">NBRC 109834</strain>
    </source>
</reference>
<evidence type="ECO:0000313" key="2">
    <source>
        <dbReference type="Proteomes" id="UP000612899"/>
    </source>
</evidence>
<dbReference type="InterPro" id="IPR014825">
    <property type="entry name" value="DNA_alkylation"/>
</dbReference>
<dbReference type="EMBL" id="BONY01000081">
    <property type="protein sequence ID" value="GIH09982.1"/>
    <property type="molecule type" value="Genomic_DNA"/>
</dbReference>
<dbReference type="AlphaFoldDB" id="A0A8J3QHY6"/>
<sequence length="216" mass="24535">MSAAEYVKRLRALGPAGQVAMGKIFALSKEFVAMPLSEVNILLDSPVHDVRVGALSIMDKQARSKKITEGQRKELFDLYLRRSDRIDSWDLVDLGAVWVVGRYLVDKPRDVLYELARSQDTWERRTAIVSTLYLVRQGEVDDTFRIAEILLADKQDLVQKAVGGLLREAGKKDRQKLLSFLDQHAGAMARVALSYAMEHLDNEQRVFYRAQPRKSS</sequence>
<keyword evidence="2" id="KW-1185">Reference proteome</keyword>
<name>A0A8J3QHY6_9ACTN</name>
<proteinExistence type="predicted"/>
<dbReference type="SUPFAM" id="SSF48371">
    <property type="entry name" value="ARM repeat"/>
    <property type="match status" value="1"/>
</dbReference>
<dbReference type="InterPro" id="IPR016024">
    <property type="entry name" value="ARM-type_fold"/>
</dbReference>
<dbReference type="RefSeq" id="WP_203913706.1">
    <property type="nucleotide sequence ID" value="NZ_BONY01000081.1"/>
</dbReference>
<evidence type="ECO:0000313" key="1">
    <source>
        <dbReference type="EMBL" id="GIH09982.1"/>
    </source>
</evidence>
<dbReference type="CDD" id="cd06561">
    <property type="entry name" value="AlkD_like"/>
    <property type="match status" value="1"/>
</dbReference>
<dbReference type="Proteomes" id="UP000612899">
    <property type="component" value="Unassembled WGS sequence"/>
</dbReference>
<organism evidence="1 2">
    <name type="scientific">Rhizocola hellebori</name>
    <dbReference type="NCBI Taxonomy" id="1392758"/>
    <lineage>
        <taxon>Bacteria</taxon>
        <taxon>Bacillati</taxon>
        <taxon>Actinomycetota</taxon>
        <taxon>Actinomycetes</taxon>
        <taxon>Micromonosporales</taxon>
        <taxon>Micromonosporaceae</taxon>
        <taxon>Rhizocola</taxon>
    </lineage>
</organism>
<dbReference type="PANTHER" id="PTHR34070">
    <property type="entry name" value="ARMADILLO-TYPE FOLD"/>
    <property type="match status" value="1"/>
</dbReference>
<dbReference type="Pfam" id="PF08713">
    <property type="entry name" value="DNA_alkylation"/>
    <property type="match status" value="1"/>
</dbReference>
<dbReference type="PANTHER" id="PTHR34070:SF1">
    <property type="entry name" value="DNA ALKYLATION REPAIR PROTEIN"/>
    <property type="match status" value="1"/>
</dbReference>
<dbReference type="Gene3D" id="1.25.10.90">
    <property type="match status" value="1"/>
</dbReference>